<dbReference type="EMBL" id="CAJJDP010000093">
    <property type="protein sequence ID" value="CAD8188967.1"/>
    <property type="molecule type" value="Genomic_DNA"/>
</dbReference>
<keyword evidence="2" id="KW-1185">Reference proteome</keyword>
<proteinExistence type="predicted"/>
<gene>
    <name evidence="1" type="ORF">POCTA_138.1.T0940027</name>
</gene>
<evidence type="ECO:0000313" key="2">
    <source>
        <dbReference type="Proteomes" id="UP000683925"/>
    </source>
</evidence>
<evidence type="ECO:0000313" key="1">
    <source>
        <dbReference type="EMBL" id="CAD8188967.1"/>
    </source>
</evidence>
<name>A0A8S1WJV4_PAROT</name>
<dbReference type="AlphaFoldDB" id="A0A8S1WJV4"/>
<comment type="caution">
    <text evidence="1">The sequence shown here is derived from an EMBL/GenBank/DDBJ whole genome shotgun (WGS) entry which is preliminary data.</text>
</comment>
<dbReference type="Proteomes" id="UP000683925">
    <property type="component" value="Unassembled WGS sequence"/>
</dbReference>
<reference evidence="1" key="1">
    <citation type="submission" date="2021-01" db="EMBL/GenBank/DDBJ databases">
        <authorList>
            <consortium name="Genoscope - CEA"/>
            <person name="William W."/>
        </authorList>
    </citation>
    <scope>NUCLEOTIDE SEQUENCE</scope>
</reference>
<accession>A0A8S1WJV4</accession>
<sequence>MVMVRQRHIQSQDRVVQLILHHLIILVGDHKKQVAVNQELTELVAVLFDEVNYGSLDLERMEVEKRIMMAIIKILKINSIGFTVCFDQVNDQFQINECILDIKIGFSLFHTLLCPQLLFYEKNSIFLFHVVLKHFHQFISISNLLLKNRFALKTQENQ</sequence>
<protein>
    <submittedName>
        <fullName evidence="1">Uncharacterized protein</fullName>
    </submittedName>
</protein>
<organism evidence="1 2">
    <name type="scientific">Paramecium octaurelia</name>
    <dbReference type="NCBI Taxonomy" id="43137"/>
    <lineage>
        <taxon>Eukaryota</taxon>
        <taxon>Sar</taxon>
        <taxon>Alveolata</taxon>
        <taxon>Ciliophora</taxon>
        <taxon>Intramacronucleata</taxon>
        <taxon>Oligohymenophorea</taxon>
        <taxon>Peniculida</taxon>
        <taxon>Parameciidae</taxon>
        <taxon>Paramecium</taxon>
    </lineage>
</organism>